<evidence type="ECO:0000256" key="1">
    <source>
        <dbReference type="ARBA" id="ARBA00004370"/>
    </source>
</evidence>
<keyword evidence="4" id="KW-0807">Transducer</keyword>
<dbReference type="InterPro" id="IPR004089">
    <property type="entry name" value="MCPsignal_dom"/>
</dbReference>
<dbReference type="PANTHER" id="PTHR43531">
    <property type="entry name" value="PROTEIN ICFG"/>
    <property type="match status" value="1"/>
</dbReference>
<feature type="domain" description="HAMP" evidence="7">
    <location>
        <begin position="206"/>
        <end position="258"/>
    </location>
</feature>
<comment type="similarity">
    <text evidence="3">Belongs to the methyl-accepting chemotaxis (MCP) protein family.</text>
</comment>
<dbReference type="SUPFAM" id="SSF58104">
    <property type="entry name" value="Methyl-accepting chemotaxis protein (MCP) signaling domain"/>
    <property type="match status" value="1"/>
</dbReference>
<dbReference type="GO" id="GO:0006935">
    <property type="term" value="P:chemotaxis"/>
    <property type="evidence" value="ECO:0007669"/>
    <property type="project" value="TreeGrafter"/>
</dbReference>
<comment type="subcellular location">
    <subcellularLocation>
        <location evidence="1">Membrane</location>
    </subcellularLocation>
</comment>
<dbReference type="GO" id="GO:0004888">
    <property type="term" value="F:transmembrane signaling receptor activity"/>
    <property type="evidence" value="ECO:0007669"/>
    <property type="project" value="TreeGrafter"/>
</dbReference>
<dbReference type="Pfam" id="PF00015">
    <property type="entry name" value="MCPsignal"/>
    <property type="match status" value="1"/>
</dbReference>
<keyword evidence="2" id="KW-0488">Methylation</keyword>
<accession>A0A437JUM4</accession>
<evidence type="ECO:0000313" key="9">
    <source>
        <dbReference type="Proteomes" id="UP000288178"/>
    </source>
</evidence>
<evidence type="ECO:0000259" key="7">
    <source>
        <dbReference type="PROSITE" id="PS50885"/>
    </source>
</evidence>
<gene>
    <name evidence="8" type="ORF">ENE75_14120</name>
</gene>
<feature type="compositionally biased region" description="Polar residues" evidence="5">
    <location>
        <begin position="271"/>
        <end position="307"/>
    </location>
</feature>
<dbReference type="GO" id="GO:0005886">
    <property type="term" value="C:plasma membrane"/>
    <property type="evidence" value="ECO:0007669"/>
    <property type="project" value="TreeGrafter"/>
</dbReference>
<dbReference type="Proteomes" id="UP000288178">
    <property type="component" value="Unassembled WGS sequence"/>
</dbReference>
<dbReference type="Pfam" id="PF00672">
    <property type="entry name" value="HAMP"/>
    <property type="match status" value="1"/>
</dbReference>
<keyword evidence="9" id="KW-1185">Reference proteome</keyword>
<dbReference type="PANTHER" id="PTHR43531:SF14">
    <property type="entry name" value="METHYL-ACCEPTING CHEMOTAXIS PROTEIN I-RELATED"/>
    <property type="match status" value="1"/>
</dbReference>
<comment type="caution">
    <text evidence="8">The sequence shown here is derived from an EMBL/GenBank/DDBJ whole genome shotgun (WGS) entry which is preliminary data.</text>
</comment>
<feature type="domain" description="Methyl-accepting transducer" evidence="6">
    <location>
        <begin position="263"/>
        <end position="492"/>
    </location>
</feature>
<feature type="region of interest" description="Disordered" evidence="5">
    <location>
        <begin position="271"/>
        <end position="310"/>
    </location>
</feature>
<dbReference type="SMART" id="SM00304">
    <property type="entry name" value="HAMP"/>
    <property type="match status" value="1"/>
</dbReference>
<reference evidence="8 9" key="1">
    <citation type="submission" date="2019-01" db="EMBL/GenBank/DDBJ databases">
        <authorList>
            <person name="Chen W.-M."/>
        </authorList>
    </citation>
    <scope>NUCLEOTIDE SEQUENCE [LARGE SCALE GENOMIC DNA]</scope>
    <source>
        <strain evidence="8 9">ICH-3</strain>
    </source>
</reference>
<dbReference type="Gene3D" id="1.10.287.950">
    <property type="entry name" value="Methyl-accepting chemotaxis protein"/>
    <property type="match status" value="1"/>
</dbReference>
<dbReference type="RefSeq" id="WP_128198958.1">
    <property type="nucleotide sequence ID" value="NZ_SACT01000004.1"/>
</dbReference>
<evidence type="ECO:0000256" key="3">
    <source>
        <dbReference type="ARBA" id="ARBA00029447"/>
    </source>
</evidence>
<dbReference type="CDD" id="cd06225">
    <property type="entry name" value="HAMP"/>
    <property type="match status" value="1"/>
</dbReference>
<dbReference type="SMART" id="SM00283">
    <property type="entry name" value="MA"/>
    <property type="match status" value="1"/>
</dbReference>
<dbReference type="OrthoDB" id="1884279at2"/>
<dbReference type="FunFam" id="1.10.287.950:FF:000001">
    <property type="entry name" value="Methyl-accepting chemotaxis sensory transducer"/>
    <property type="match status" value="1"/>
</dbReference>
<proteinExistence type="inferred from homology"/>
<dbReference type="EMBL" id="SACT01000004">
    <property type="protein sequence ID" value="RVT50932.1"/>
    <property type="molecule type" value="Genomic_DNA"/>
</dbReference>
<dbReference type="InterPro" id="IPR003660">
    <property type="entry name" value="HAMP_dom"/>
</dbReference>
<name>A0A437JUM4_9BURK</name>
<evidence type="ECO:0000256" key="2">
    <source>
        <dbReference type="ARBA" id="ARBA00022481"/>
    </source>
</evidence>
<sequence length="515" mass="53826">MRLQHKLTVMVAGAMGILVLATTIAQVMASGALNTYRTEVRAAGENAQAVAGLRSAFQTQVQEWKNTLLRGRDPAQLDKYWTSFQKQEADVAARAAALAQALPPGPLREQAQAFGSAHQAMGEGYRRGVEAFRAAGADAAAGDAAVKGMDREPTAKLGELLAAIDAAGAEAAARADAGAQHARMVLLVLESLALVTAIGFAMAYTRRQLQPLLDARDLARRVADGDLSATIVPKGRDEITELTIALRDMQQSLARTVQHVREGAESVASASAQIAQGNQDLSSRTEQQAGALQQTASTMEELSSTVRHNADSAQQAAQLAQGASAVAVQGGEVVGQVVHTMQGIQASAQKIADIIGTIDGIAFQTNILALNAAVEAARAGEQGRGFAVVAGEVRTLAQRSAQAAREIKALITDSVERVDEGTALVDRAGRTMQDIVESVRRVSDIVGEISAATREQSSGVAQVGNAVTRIDQGTQQNAALVEESAAAAQSLRQQSEALVQAVSVFRLSQGHHASV</sequence>
<evidence type="ECO:0000256" key="5">
    <source>
        <dbReference type="SAM" id="MobiDB-lite"/>
    </source>
</evidence>
<dbReference type="PROSITE" id="PS50885">
    <property type="entry name" value="HAMP"/>
    <property type="match status" value="1"/>
</dbReference>
<dbReference type="InterPro" id="IPR051310">
    <property type="entry name" value="MCP_chemotaxis"/>
</dbReference>
<dbReference type="PROSITE" id="PS50111">
    <property type="entry name" value="CHEMOTAXIS_TRANSDUC_2"/>
    <property type="match status" value="1"/>
</dbReference>
<evidence type="ECO:0000256" key="4">
    <source>
        <dbReference type="PROSITE-ProRule" id="PRU00284"/>
    </source>
</evidence>
<dbReference type="GO" id="GO:0007165">
    <property type="term" value="P:signal transduction"/>
    <property type="evidence" value="ECO:0007669"/>
    <property type="project" value="UniProtKB-KW"/>
</dbReference>
<organism evidence="8 9">
    <name type="scientific">Rubrivivax albus</name>
    <dbReference type="NCBI Taxonomy" id="2499835"/>
    <lineage>
        <taxon>Bacteria</taxon>
        <taxon>Pseudomonadati</taxon>
        <taxon>Pseudomonadota</taxon>
        <taxon>Betaproteobacteria</taxon>
        <taxon>Burkholderiales</taxon>
        <taxon>Sphaerotilaceae</taxon>
        <taxon>Rubrivivax</taxon>
    </lineage>
</organism>
<evidence type="ECO:0000313" key="8">
    <source>
        <dbReference type="EMBL" id="RVT50932.1"/>
    </source>
</evidence>
<evidence type="ECO:0000259" key="6">
    <source>
        <dbReference type="PROSITE" id="PS50111"/>
    </source>
</evidence>
<protein>
    <submittedName>
        <fullName evidence="8">HAMP domain-containing protein</fullName>
    </submittedName>
</protein>
<dbReference type="AlphaFoldDB" id="A0A437JUM4"/>
<dbReference type="CDD" id="cd11386">
    <property type="entry name" value="MCP_signal"/>
    <property type="match status" value="1"/>
</dbReference>